<dbReference type="AlphaFoldDB" id="A0A252F485"/>
<dbReference type="GO" id="GO:0006261">
    <property type="term" value="P:DNA-templated DNA replication"/>
    <property type="evidence" value="ECO:0007669"/>
    <property type="project" value="TreeGrafter"/>
</dbReference>
<evidence type="ECO:0008006" key="3">
    <source>
        <dbReference type="Google" id="ProtNLM"/>
    </source>
</evidence>
<dbReference type="Pfam" id="PF13177">
    <property type="entry name" value="DNA_pol3_delta2"/>
    <property type="match status" value="1"/>
</dbReference>
<reference evidence="1 2" key="1">
    <citation type="submission" date="2017-05" db="EMBL/GenBank/DDBJ databases">
        <title>Butyricicoccus porcorum sp. nov. a butyrate-producing bacterium from the swine intestinal tract.</title>
        <authorList>
            <person name="Trachsel J."/>
            <person name="Humphrey S."/>
            <person name="Allen H.K."/>
        </authorList>
    </citation>
    <scope>NUCLEOTIDE SEQUENCE [LARGE SCALE GENOMIC DNA]</scope>
    <source>
        <strain evidence="1">BB10</strain>
    </source>
</reference>
<keyword evidence="2" id="KW-1185">Reference proteome</keyword>
<accession>A0A252F485</accession>
<protein>
    <recommendedName>
        <fullName evidence="3">AAA+ ATPase domain-containing protein</fullName>
    </recommendedName>
</protein>
<proteinExistence type="predicted"/>
<gene>
    <name evidence="1" type="ORF">CBW42_07125</name>
</gene>
<dbReference type="RefSeq" id="WP_087019163.1">
    <property type="nucleotide sequence ID" value="NZ_CP178353.1"/>
</dbReference>
<dbReference type="OrthoDB" id="9810148at2"/>
<dbReference type="EMBL" id="NHOC01000005">
    <property type="protein sequence ID" value="OUM20594.1"/>
    <property type="molecule type" value="Genomic_DNA"/>
</dbReference>
<dbReference type="InterPro" id="IPR027417">
    <property type="entry name" value="P-loop_NTPase"/>
</dbReference>
<dbReference type="Proteomes" id="UP000194903">
    <property type="component" value="Unassembled WGS sequence"/>
</dbReference>
<dbReference type="PANTHER" id="PTHR11669:SF8">
    <property type="entry name" value="DNA POLYMERASE III SUBUNIT DELTA"/>
    <property type="match status" value="1"/>
</dbReference>
<dbReference type="Gene3D" id="3.40.50.300">
    <property type="entry name" value="P-loop containing nucleotide triphosphate hydrolases"/>
    <property type="match status" value="1"/>
</dbReference>
<evidence type="ECO:0000313" key="1">
    <source>
        <dbReference type="EMBL" id="OUM20594.1"/>
    </source>
</evidence>
<dbReference type="PANTHER" id="PTHR11669">
    <property type="entry name" value="REPLICATION FACTOR C / DNA POLYMERASE III GAMMA-TAU SUBUNIT"/>
    <property type="match status" value="1"/>
</dbReference>
<comment type="caution">
    <text evidence="1">The sequence shown here is derived from an EMBL/GenBank/DDBJ whole genome shotgun (WGS) entry which is preliminary data.</text>
</comment>
<organism evidence="1 2">
    <name type="scientific">Butyricicoccus porcorum</name>
    <dbReference type="NCBI Taxonomy" id="1945634"/>
    <lineage>
        <taxon>Bacteria</taxon>
        <taxon>Bacillati</taxon>
        <taxon>Bacillota</taxon>
        <taxon>Clostridia</taxon>
        <taxon>Eubacteriales</taxon>
        <taxon>Butyricicoccaceae</taxon>
        <taxon>Butyricicoccus</taxon>
    </lineage>
</organism>
<sequence>MLTFDSLLGNTDLKNALRHALDGRFPQAILLTGPSGIGKLTLARILAAALLCESTGVRPCGVCTACRKVADSLHSDVSLIDMGDAEIKVETARTIRSDCAVLPGDGERRVFLIRHAHNMNASAQNALLKLLEEPPSYAFFILMTENAGAILPTILSRCTRFALAPLDTASVMELLRRRYPDKSAAELQAAAAGCQGIAGDAVAALSDDTGELVPYAGAFADALASREELELFRAAEQCASLSRQQFSHVLAALRTALRDAIFDANGMQTPLLPALWEQSHALARALTVRQLLALYDWMGELDSRISRNPGMALLTGCLAAGSYERIQK</sequence>
<dbReference type="SUPFAM" id="SSF52540">
    <property type="entry name" value="P-loop containing nucleoside triphosphate hydrolases"/>
    <property type="match status" value="1"/>
</dbReference>
<dbReference type="InterPro" id="IPR050238">
    <property type="entry name" value="DNA_Rep/Repair_Clamp_Loader"/>
</dbReference>
<evidence type="ECO:0000313" key="2">
    <source>
        <dbReference type="Proteomes" id="UP000194903"/>
    </source>
</evidence>
<name>A0A252F485_9FIRM</name>